<feature type="region of interest" description="Disordered" evidence="1">
    <location>
        <begin position="27"/>
        <end position="46"/>
    </location>
</feature>
<dbReference type="PATRIC" id="fig|1562970.3.peg.1242"/>
<feature type="signal peptide" evidence="2">
    <location>
        <begin position="1"/>
        <end position="19"/>
    </location>
</feature>
<evidence type="ECO:0000259" key="3">
    <source>
        <dbReference type="Pfam" id="PF07995"/>
    </source>
</evidence>
<dbReference type="SUPFAM" id="SSF50952">
    <property type="entry name" value="Soluble quinoprotein glucose dehydrogenase"/>
    <property type="match status" value="1"/>
</dbReference>
<dbReference type="AlphaFoldDB" id="A0A098C0Q0"/>
<accession>A0A098C0Q0</accession>
<protein>
    <submittedName>
        <fullName evidence="4">Glucose sorbosone dehydrogenase</fullName>
    </submittedName>
</protein>
<evidence type="ECO:0000256" key="2">
    <source>
        <dbReference type="SAM" id="SignalP"/>
    </source>
</evidence>
<evidence type="ECO:0000313" key="4">
    <source>
        <dbReference type="EMBL" id="CEA16006.1"/>
    </source>
</evidence>
<dbReference type="EMBL" id="LN515532">
    <property type="protein sequence ID" value="CEA16006.1"/>
    <property type="molecule type" value="Genomic_DNA"/>
</dbReference>
<dbReference type="KEGG" id="pbt:ING2E5B_1256"/>
<dbReference type="InterPro" id="IPR011041">
    <property type="entry name" value="Quinoprot_gluc/sorb_DH_b-prop"/>
</dbReference>
<feature type="domain" description="Glucose/Sorbosone dehydrogenase" evidence="3">
    <location>
        <begin position="77"/>
        <end position="407"/>
    </location>
</feature>
<dbReference type="PANTHER" id="PTHR19328:SF75">
    <property type="entry name" value="ALDOSE SUGAR DEHYDROGENASE YLII"/>
    <property type="match status" value="1"/>
</dbReference>
<evidence type="ECO:0000313" key="5">
    <source>
        <dbReference type="Proteomes" id="UP000032417"/>
    </source>
</evidence>
<dbReference type="Gene3D" id="2.120.10.30">
    <property type="entry name" value="TolB, C-terminal domain"/>
    <property type="match status" value="1"/>
</dbReference>
<dbReference type="OrthoDB" id="9770043at2"/>
<dbReference type="HOGENOM" id="CLU_012253_1_1_10"/>
<dbReference type="Pfam" id="PF07995">
    <property type="entry name" value="GSDH"/>
    <property type="match status" value="1"/>
</dbReference>
<name>A0A098C0Q0_9BACT</name>
<sequence>MKHLIITSIFSLYFLFLSAACDEQKTKNEQEIPENKFPPVETQNPNTDYTPAFVGQTRISGVKTITPYEAKVISTEFDSPWAVVFLPDGRLVITEKGGSLRIATTDGSVSGKIYGFPEVDDRNQGGLLDVAPAPDFTTSRLLYFTFAERTPKGSLTAVGKGRLSDDETNIENFQIIYRAIPYFDNSMHFGSRIVFDKSGNIFITTGERSSLETRYNAQKLETAHGKVIHITPEGKAVPGNPFINKAGALPEIYSYGHRNPQGLDIHPVTGELWLSEMGPRGGDELNLIEAGKDYGWPTITYGIEYNGNTIGDGITQKEGMEQPVYYWDPVLSPSGMVFYNSTVIPEWENNLFIGGLSSRHIARIVIENGKVVGEERLLADEGERFRDVESGSDGALYAVTDSGKLYRIAKTN</sequence>
<dbReference type="InterPro" id="IPR012938">
    <property type="entry name" value="Glc/Sorbosone_DH"/>
</dbReference>
<dbReference type="STRING" id="1562970.ING2E5B_1256"/>
<dbReference type="InterPro" id="IPR011042">
    <property type="entry name" value="6-blade_b-propeller_TolB-like"/>
</dbReference>
<evidence type="ECO:0000256" key="1">
    <source>
        <dbReference type="SAM" id="MobiDB-lite"/>
    </source>
</evidence>
<keyword evidence="2" id="KW-0732">Signal</keyword>
<dbReference type="PROSITE" id="PS51257">
    <property type="entry name" value="PROKAR_LIPOPROTEIN"/>
    <property type="match status" value="1"/>
</dbReference>
<proteinExistence type="predicted"/>
<reference evidence="4 5" key="1">
    <citation type="submission" date="2014-08" db="EMBL/GenBank/DDBJ databases">
        <authorList>
            <person name="Wibberg D."/>
        </authorList>
    </citation>
    <scope>NUCLEOTIDE SEQUENCE [LARGE SCALE GENOMIC DNA]</scope>
    <source>
        <strain evidence="5">ING2-E5B</strain>
    </source>
</reference>
<dbReference type="PANTHER" id="PTHR19328">
    <property type="entry name" value="HEDGEHOG-INTERACTING PROTEIN"/>
    <property type="match status" value="1"/>
</dbReference>
<gene>
    <name evidence="4" type="ORF">ING2E5B_1256</name>
</gene>
<dbReference type="Proteomes" id="UP000032417">
    <property type="component" value="Chromosome 1"/>
</dbReference>
<feature type="chain" id="PRO_5030003002" evidence="2">
    <location>
        <begin position="20"/>
        <end position="412"/>
    </location>
</feature>
<organism evidence="4 5">
    <name type="scientific">Fermentimonas caenicola</name>
    <dbReference type="NCBI Taxonomy" id="1562970"/>
    <lineage>
        <taxon>Bacteria</taxon>
        <taxon>Pseudomonadati</taxon>
        <taxon>Bacteroidota</taxon>
        <taxon>Bacteroidia</taxon>
        <taxon>Bacteroidales</taxon>
        <taxon>Dysgonomonadaceae</taxon>
        <taxon>Fermentimonas</taxon>
    </lineage>
</organism>
<keyword evidence="5" id="KW-1185">Reference proteome</keyword>